<dbReference type="Pfam" id="PF04391">
    <property type="entry name" value="DUF533"/>
    <property type="match status" value="1"/>
</dbReference>
<accession>A0A4S3MM21</accession>
<evidence type="ECO:0000256" key="1">
    <source>
        <dbReference type="SAM" id="MobiDB-lite"/>
    </source>
</evidence>
<feature type="compositionally biased region" description="Basic and acidic residues" evidence="1">
    <location>
        <begin position="1"/>
        <end position="11"/>
    </location>
</feature>
<evidence type="ECO:0000313" key="2">
    <source>
        <dbReference type="EMBL" id="THD83450.1"/>
    </source>
</evidence>
<dbReference type="InterPro" id="IPR029024">
    <property type="entry name" value="TerB-like"/>
</dbReference>
<dbReference type="EMBL" id="SSND01000002">
    <property type="protein sequence ID" value="THD83450.1"/>
    <property type="molecule type" value="Genomic_DNA"/>
</dbReference>
<sequence>MDRDRRGHRCQEFGSGVHAVPSTRSIRRSRSPTGNDSASRPPSKARRRRSERSWWSGAKPRASLVMVRVNMGVSCGERPGLARRAGVGMKEIILKQSEIDKRFFRPASGRLAWRRSAPISIQDAMKEPITMTNARSLLDSLFANAKDMTGGAGAGGLARKAKETWDGQSTLTKGAIAGGLLGVLLSGNARKLVGTGFKVGGAALIGGLAYKAYEDWKAGKSAAAARPDEPLALPEPSPDFLPTDAVAANDLAERLVQAMVAAAKADGHVTPTEHQRINAQLGQLGLDAEAQSLIAAELDSPLDVGRIAGLARTPQEAAEIYAASLLVVNAEGAAEKGYLAMLAARLGLDAELVAHLHARAAQLG</sequence>
<name>A0A4S3MM21_9RHOB</name>
<keyword evidence="3" id="KW-1185">Reference proteome</keyword>
<reference evidence="2 3" key="1">
    <citation type="submission" date="2019-04" db="EMBL/GenBank/DDBJ databases">
        <title>Draft genome sequence of Gemmobacter aestuarii sp. nov.</title>
        <authorList>
            <person name="Hameed A."/>
            <person name="Lin S.-Y."/>
            <person name="Shahina M."/>
            <person name="Lai W.-A."/>
            <person name="Young C.-C."/>
        </authorList>
    </citation>
    <scope>NUCLEOTIDE SEQUENCE [LARGE SCALE GENOMIC DNA]</scope>
    <source>
        <strain evidence="2 3">CC-PW-75</strain>
    </source>
</reference>
<dbReference type="OrthoDB" id="5459344at2"/>
<dbReference type="AlphaFoldDB" id="A0A4S3MM21"/>
<evidence type="ECO:0000313" key="3">
    <source>
        <dbReference type="Proteomes" id="UP000309450"/>
    </source>
</evidence>
<feature type="compositionally biased region" description="Low complexity" evidence="1">
    <location>
        <begin position="31"/>
        <end position="42"/>
    </location>
</feature>
<dbReference type="Proteomes" id="UP000309450">
    <property type="component" value="Unassembled WGS sequence"/>
</dbReference>
<gene>
    <name evidence="2" type="ORF">E7811_09165</name>
</gene>
<protein>
    <submittedName>
        <fullName evidence="2">Tellurite resistance TerB family protein</fullName>
    </submittedName>
</protein>
<dbReference type="SUPFAM" id="SSF158682">
    <property type="entry name" value="TerB-like"/>
    <property type="match status" value="1"/>
</dbReference>
<dbReference type="InterPro" id="IPR007486">
    <property type="entry name" value="YebE"/>
</dbReference>
<proteinExistence type="predicted"/>
<dbReference type="CDD" id="cd07178">
    <property type="entry name" value="terB_like_YebE"/>
    <property type="match status" value="1"/>
</dbReference>
<comment type="caution">
    <text evidence="2">The sequence shown here is derived from an EMBL/GenBank/DDBJ whole genome shotgun (WGS) entry which is preliminary data.</text>
</comment>
<feature type="region of interest" description="Disordered" evidence="1">
    <location>
        <begin position="1"/>
        <end position="54"/>
    </location>
</feature>
<organism evidence="2 3">
    <name type="scientific">Aliigemmobacter aestuarii</name>
    <dbReference type="NCBI Taxonomy" id="1445661"/>
    <lineage>
        <taxon>Bacteria</taxon>
        <taxon>Pseudomonadati</taxon>
        <taxon>Pseudomonadota</taxon>
        <taxon>Alphaproteobacteria</taxon>
        <taxon>Rhodobacterales</taxon>
        <taxon>Paracoccaceae</taxon>
        <taxon>Aliigemmobacter</taxon>
    </lineage>
</organism>
<dbReference type="Gene3D" id="1.10.3680.10">
    <property type="entry name" value="TerB-like"/>
    <property type="match status" value="1"/>
</dbReference>